<dbReference type="Gene3D" id="2.80.10.50">
    <property type="match status" value="1"/>
</dbReference>
<dbReference type="InterPro" id="IPR007934">
    <property type="entry name" value="AbfB_ABD"/>
</dbReference>
<accession>A0ABP6E3V8</accession>
<dbReference type="InterPro" id="IPR036195">
    <property type="entry name" value="AbfB_ABD_sf"/>
</dbReference>
<name>A0ABP6E3V8_9ACTN</name>
<dbReference type="CDD" id="cd23399">
    <property type="entry name" value="beta-trefoil_ABD_ABFB"/>
    <property type="match status" value="1"/>
</dbReference>
<sequence length="144" mass="15871">MPGWHALRSVDRPGDYVSQSGRLGILGPVGATSSVTTRQAATFTFVPGLADPRCYSLKDASGRYLRHYAFRIRLDNDDGSVLFQKDATFCPRSGSTPGSVSLESYNYPGRYLRHRGGLQLWLDPSKNTAANRTSRSFVLVAPWT</sequence>
<dbReference type="EMBL" id="BAAASJ010000113">
    <property type="protein sequence ID" value="GAA2656322.1"/>
    <property type="molecule type" value="Genomic_DNA"/>
</dbReference>
<reference evidence="3" key="1">
    <citation type="journal article" date="2019" name="Int. J. Syst. Evol. Microbiol.">
        <title>The Global Catalogue of Microorganisms (GCM) 10K type strain sequencing project: providing services to taxonomists for standard genome sequencing and annotation.</title>
        <authorList>
            <consortium name="The Broad Institute Genomics Platform"/>
            <consortium name="The Broad Institute Genome Sequencing Center for Infectious Disease"/>
            <person name="Wu L."/>
            <person name="Ma J."/>
        </authorList>
    </citation>
    <scope>NUCLEOTIDE SEQUENCE [LARGE SCALE GENOMIC DNA]</scope>
    <source>
        <strain evidence="3">JCM 4524</strain>
    </source>
</reference>
<keyword evidence="3" id="KW-1185">Reference proteome</keyword>
<gene>
    <name evidence="2" type="ORF">GCM10010307_69840</name>
</gene>
<organism evidence="2 3">
    <name type="scientific">Streptomyces vastus</name>
    <dbReference type="NCBI Taxonomy" id="285451"/>
    <lineage>
        <taxon>Bacteria</taxon>
        <taxon>Bacillati</taxon>
        <taxon>Actinomycetota</taxon>
        <taxon>Actinomycetes</taxon>
        <taxon>Kitasatosporales</taxon>
        <taxon>Streptomycetaceae</taxon>
        <taxon>Streptomyces</taxon>
    </lineage>
</organism>
<proteinExistence type="predicted"/>
<evidence type="ECO:0000313" key="2">
    <source>
        <dbReference type="EMBL" id="GAA2656322.1"/>
    </source>
</evidence>
<evidence type="ECO:0000259" key="1">
    <source>
        <dbReference type="Pfam" id="PF05270"/>
    </source>
</evidence>
<dbReference type="Proteomes" id="UP001500151">
    <property type="component" value="Unassembled WGS sequence"/>
</dbReference>
<comment type="caution">
    <text evidence="2">The sequence shown here is derived from an EMBL/GenBank/DDBJ whole genome shotgun (WGS) entry which is preliminary data.</text>
</comment>
<evidence type="ECO:0000313" key="3">
    <source>
        <dbReference type="Proteomes" id="UP001500151"/>
    </source>
</evidence>
<protein>
    <recommendedName>
        <fullName evidence="1">Alpha-L-arabinofuranosidase B arabinose-binding domain-containing protein</fullName>
    </recommendedName>
</protein>
<dbReference type="Pfam" id="PF05270">
    <property type="entry name" value="AbfB"/>
    <property type="match status" value="1"/>
</dbReference>
<feature type="domain" description="Alpha-L-arabinofuranosidase B arabinose-binding" evidence="1">
    <location>
        <begin position="7"/>
        <end position="138"/>
    </location>
</feature>
<dbReference type="SUPFAM" id="SSF110221">
    <property type="entry name" value="AbfB domain"/>
    <property type="match status" value="1"/>
</dbReference>